<dbReference type="SMART" id="SM00953">
    <property type="entry name" value="RES"/>
    <property type="match status" value="1"/>
</dbReference>
<protein>
    <submittedName>
        <fullName evidence="2">RES family NAD+ phosphorylase</fullName>
    </submittedName>
</protein>
<dbReference type="Pfam" id="PF08808">
    <property type="entry name" value="RES"/>
    <property type="match status" value="1"/>
</dbReference>
<reference evidence="3" key="1">
    <citation type="journal article" date="2019" name="Int. J. Syst. Evol. Microbiol.">
        <title>The Global Catalogue of Microorganisms (GCM) 10K type strain sequencing project: providing services to taxonomists for standard genome sequencing and annotation.</title>
        <authorList>
            <consortium name="The Broad Institute Genomics Platform"/>
            <consortium name="The Broad Institute Genome Sequencing Center for Infectious Disease"/>
            <person name="Wu L."/>
            <person name="Ma J."/>
        </authorList>
    </citation>
    <scope>NUCLEOTIDE SEQUENCE [LARGE SCALE GENOMIC DNA]</scope>
    <source>
        <strain evidence="3">LMG 29894</strain>
    </source>
</reference>
<proteinExistence type="predicted"/>
<sequence>MTAVVRVWRIAKETRDYQANDLSGGGAAAVGGRWNQKGTAVVYASPTIALACLETLAHLGHDIAARNRFLIEITIPEAVWQRRRIIELDSLAPTWLAEPPGRYSMEIGSNWAAAGETALLLVPSVLIHEECNVLINPQHPDAASITARVVRQFVYDPRLGGEG</sequence>
<organism evidence="2 3">
    <name type="scientific">Chitinimonas lacunae</name>
    <dbReference type="NCBI Taxonomy" id="1963018"/>
    <lineage>
        <taxon>Bacteria</taxon>
        <taxon>Pseudomonadati</taxon>
        <taxon>Pseudomonadota</taxon>
        <taxon>Betaproteobacteria</taxon>
        <taxon>Neisseriales</taxon>
        <taxon>Chitinibacteraceae</taxon>
        <taxon>Chitinimonas</taxon>
    </lineage>
</organism>
<feature type="domain" description="RES" evidence="1">
    <location>
        <begin position="21"/>
        <end position="149"/>
    </location>
</feature>
<dbReference type="RefSeq" id="WP_378161167.1">
    <property type="nucleotide sequence ID" value="NZ_JBHSBU010000001.1"/>
</dbReference>
<name>A0ABV8MN59_9NEIS</name>
<dbReference type="Proteomes" id="UP001595791">
    <property type="component" value="Unassembled WGS sequence"/>
</dbReference>
<dbReference type="EMBL" id="JBHSBU010000001">
    <property type="protein sequence ID" value="MFC4158467.1"/>
    <property type="molecule type" value="Genomic_DNA"/>
</dbReference>
<evidence type="ECO:0000313" key="3">
    <source>
        <dbReference type="Proteomes" id="UP001595791"/>
    </source>
</evidence>
<comment type="caution">
    <text evidence="2">The sequence shown here is derived from an EMBL/GenBank/DDBJ whole genome shotgun (WGS) entry which is preliminary data.</text>
</comment>
<keyword evidence="3" id="KW-1185">Reference proteome</keyword>
<gene>
    <name evidence="2" type="ORF">ACFOW7_03735</name>
</gene>
<evidence type="ECO:0000313" key="2">
    <source>
        <dbReference type="EMBL" id="MFC4158467.1"/>
    </source>
</evidence>
<dbReference type="InterPro" id="IPR014914">
    <property type="entry name" value="RES_dom"/>
</dbReference>
<evidence type="ECO:0000259" key="1">
    <source>
        <dbReference type="SMART" id="SM00953"/>
    </source>
</evidence>
<accession>A0ABV8MN59</accession>